<dbReference type="Proteomes" id="UP000284706">
    <property type="component" value="Unassembled WGS sequence"/>
</dbReference>
<dbReference type="GO" id="GO:0008237">
    <property type="term" value="F:metallopeptidase activity"/>
    <property type="evidence" value="ECO:0007669"/>
    <property type="project" value="UniProtKB-KW"/>
</dbReference>
<keyword evidence="2" id="KW-0645">Protease</keyword>
<dbReference type="PANTHER" id="PTHR15910:SF1">
    <property type="entry name" value="ARCHAEMETZINCIN-2"/>
    <property type="match status" value="1"/>
</dbReference>
<dbReference type="AlphaFoldDB" id="A0A409W1K8"/>
<proteinExistence type="predicted"/>
<dbReference type="CDD" id="cd11375">
    <property type="entry name" value="Peptidase_M54"/>
    <property type="match status" value="1"/>
</dbReference>
<sequence length="475" mass="52144">MTVPDYVLRLPGPIESLPSPLPPSKSMDCKHETLIFELSSHASESEYQRPDPTKRASASSTSTARKNGPVRTDVPSSTFPAPLVLPDDALDIDPRCPPQSLRSWLRLKDRNEVTSDKNVIYVAGPPEIGSDVDLMRSWSIPQTNDRGSDVPPPSLDDVVDYLAAFYHGLPVKVLPPPKLSFANWDSTPSTKRAKGKTTKPSKASIPSFIGLNTHTECVRIRTRPSLDGKFAAQLNLDDLLDAAISILPEDAYALLLLVNQDLYEDDDDDFVCGRAYGGSRVAVISTARYNPTLDQQANVERVHAWPASHCALYVEETCRTTNASLPPKKKTKVSRQYDHDQAALSSTPTDIRSPMQQAINAYQSLPLITASSSAKTLTSLWLSRVCRTASHELGHCFGMEHCVYYACVMQSTASLAEDARQPPYLCPVDLAKMLHATGSTAEARYRTLLAFCNRHLDVQMFAAFAGWIGAVLGEE</sequence>
<name>A0A409W1K8_9AGAR</name>
<reference evidence="8 9" key="1">
    <citation type="journal article" date="2018" name="Evol. Lett.">
        <title>Horizontal gene cluster transfer increased hallucinogenic mushroom diversity.</title>
        <authorList>
            <person name="Reynolds H.T."/>
            <person name="Vijayakumar V."/>
            <person name="Gluck-Thaler E."/>
            <person name="Korotkin H.B."/>
            <person name="Matheny P.B."/>
            <person name="Slot J.C."/>
        </authorList>
    </citation>
    <scope>NUCLEOTIDE SEQUENCE [LARGE SCALE GENOMIC DNA]</scope>
    <source>
        <strain evidence="8 9">SRW20</strain>
    </source>
</reference>
<evidence type="ECO:0000256" key="4">
    <source>
        <dbReference type="ARBA" id="ARBA00022801"/>
    </source>
</evidence>
<evidence type="ECO:0000313" key="8">
    <source>
        <dbReference type="EMBL" id="PPQ72358.1"/>
    </source>
</evidence>
<feature type="compositionally biased region" description="Low complexity" evidence="7">
    <location>
        <begin position="55"/>
        <end position="66"/>
    </location>
</feature>
<evidence type="ECO:0000256" key="1">
    <source>
        <dbReference type="ARBA" id="ARBA00001947"/>
    </source>
</evidence>
<evidence type="ECO:0000256" key="3">
    <source>
        <dbReference type="ARBA" id="ARBA00022723"/>
    </source>
</evidence>
<dbReference type="EMBL" id="NHYE01005461">
    <property type="protein sequence ID" value="PPQ72358.1"/>
    <property type="molecule type" value="Genomic_DNA"/>
</dbReference>
<evidence type="ECO:0000256" key="7">
    <source>
        <dbReference type="SAM" id="MobiDB-lite"/>
    </source>
</evidence>
<dbReference type="PANTHER" id="PTHR15910">
    <property type="entry name" value="ARCHAEMETZINCIN"/>
    <property type="match status" value="1"/>
</dbReference>
<protein>
    <submittedName>
        <fullName evidence="8">Uncharacterized protein</fullName>
    </submittedName>
</protein>
<dbReference type="Gene3D" id="3.40.390.10">
    <property type="entry name" value="Collagenase (Catalytic Domain)"/>
    <property type="match status" value="1"/>
</dbReference>
<keyword evidence="6" id="KW-0482">Metalloprotease</keyword>
<feature type="region of interest" description="Disordered" evidence="7">
    <location>
        <begin position="325"/>
        <end position="348"/>
    </location>
</feature>
<gene>
    <name evidence="8" type="ORF">CVT26_007316</name>
</gene>
<keyword evidence="4" id="KW-0378">Hydrolase</keyword>
<dbReference type="SUPFAM" id="SSF55486">
    <property type="entry name" value="Metalloproteases ('zincins'), catalytic domain"/>
    <property type="match status" value="1"/>
</dbReference>
<dbReference type="GO" id="GO:0006508">
    <property type="term" value="P:proteolysis"/>
    <property type="evidence" value="ECO:0007669"/>
    <property type="project" value="UniProtKB-KW"/>
</dbReference>
<dbReference type="GO" id="GO:0046872">
    <property type="term" value="F:metal ion binding"/>
    <property type="evidence" value="ECO:0007669"/>
    <property type="project" value="UniProtKB-KW"/>
</dbReference>
<dbReference type="Pfam" id="PF07998">
    <property type="entry name" value="Peptidase_M54"/>
    <property type="match status" value="1"/>
</dbReference>
<evidence type="ECO:0000256" key="6">
    <source>
        <dbReference type="ARBA" id="ARBA00023049"/>
    </source>
</evidence>
<dbReference type="InterPro" id="IPR024079">
    <property type="entry name" value="MetalloPept_cat_dom_sf"/>
</dbReference>
<dbReference type="OrthoDB" id="2365600at2759"/>
<evidence type="ECO:0000256" key="2">
    <source>
        <dbReference type="ARBA" id="ARBA00022670"/>
    </source>
</evidence>
<dbReference type="InParanoid" id="A0A409W1K8"/>
<keyword evidence="3" id="KW-0479">Metal-binding</keyword>
<feature type="region of interest" description="Disordered" evidence="7">
    <location>
        <begin position="185"/>
        <end position="205"/>
    </location>
</feature>
<organism evidence="8 9">
    <name type="scientific">Gymnopilus dilepis</name>
    <dbReference type="NCBI Taxonomy" id="231916"/>
    <lineage>
        <taxon>Eukaryota</taxon>
        <taxon>Fungi</taxon>
        <taxon>Dikarya</taxon>
        <taxon>Basidiomycota</taxon>
        <taxon>Agaricomycotina</taxon>
        <taxon>Agaricomycetes</taxon>
        <taxon>Agaricomycetidae</taxon>
        <taxon>Agaricales</taxon>
        <taxon>Agaricineae</taxon>
        <taxon>Hymenogastraceae</taxon>
        <taxon>Gymnopilus</taxon>
    </lineage>
</organism>
<keyword evidence="5" id="KW-0862">Zinc</keyword>
<comment type="caution">
    <text evidence="8">The sequence shown here is derived from an EMBL/GenBank/DDBJ whole genome shotgun (WGS) entry which is preliminary data.</text>
</comment>
<feature type="region of interest" description="Disordered" evidence="7">
    <location>
        <begin position="40"/>
        <end position="80"/>
    </location>
</feature>
<feature type="compositionally biased region" description="Basic and acidic residues" evidence="7">
    <location>
        <begin position="43"/>
        <end position="54"/>
    </location>
</feature>
<comment type="cofactor">
    <cofactor evidence="1">
        <name>Zn(2+)</name>
        <dbReference type="ChEBI" id="CHEBI:29105"/>
    </cofactor>
</comment>
<evidence type="ECO:0000313" key="9">
    <source>
        <dbReference type="Proteomes" id="UP000284706"/>
    </source>
</evidence>
<evidence type="ECO:0000256" key="5">
    <source>
        <dbReference type="ARBA" id="ARBA00022833"/>
    </source>
</evidence>
<keyword evidence="9" id="KW-1185">Reference proteome</keyword>
<accession>A0A409W1K8</accession>
<dbReference type="InterPro" id="IPR012962">
    <property type="entry name" value="Pept_M54_archaemetzincn"/>
</dbReference>